<reference evidence="1" key="1">
    <citation type="submission" date="2023-06" db="EMBL/GenBank/DDBJ databases">
        <title>Survivors Of The Sea: Transcriptome response of Skeletonema marinoi to long-term dormancy.</title>
        <authorList>
            <person name="Pinder M.I.M."/>
            <person name="Kourtchenko O."/>
            <person name="Robertson E.K."/>
            <person name="Larsson T."/>
            <person name="Maumus F."/>
            <person name="Osuna-Cruz C.M."/>
            <person name="Vancaester E."/>
            <person name="Stenow R."/>
            <person name="Vandepoele K."/>
            <person name="Ploug H."/>
            <person name="Bruchert V."/>
            <person name="Godhe A."/>
            <person name="Topel M."/>
        </authorList>
    </citation>
    <scope>NUCLEOTIDE SEQUENCE</scope>
    <source>
        <strain evidence="1">R05AC</strain>
    </source>
</reference>
<sequence>MKLSEELGATSSEARVAWDIVEEIDSSDNSPAFIGSNVIGVDALSEDYYGKIRSLHYLMEDTNWSMQQMKRLIKEIKMLDLKDPSLARLPDGAGGDALKAALSDAKAAVEVHGASSAEATKAWDKLDSCFGSNADGVLEFSDECDIDSEPSSYRYSAAALKAHHLYNAAIDTDLLDEALEALGMLKGLTKFVNIEKRRLDAGVSVDFADSD</sequence>
<protein>
    <submittedName>
        <fullName evidence="1">Uncharacterized protein</fullName>
    </submittedName>
</protein>
<name>A0AAD9DAU8_9STRA</name>
<gene>
    <name evidence="1" type="ORF">QTG54_010366</name>
</gene>
<evidence type="ECO:0000313" key="2">
    <source>
        <dbReference type="Proteomes" id="UP001224775"/>
    </source>
</evidence>
<accession>A0AAD9DAU8</accession>
<evidence type="ECO:0000313" key="1">
    <source>
        <dbReference type="EMBL" id="KAK1739050.1"/>
    </source>
</evidence>
<dbReference type="EMBL" id="JATAAI010000019">
    <property type="protein sequence ID" value="KAK1739050.1"/>
    <property type="molecule type" value="Genomic_DNA"/>
</dbReference>
<dbReference type="Proteomes" id="UP001224775">
    <property type="component" value="Unassembled WGS sequence"/>
</dbReference>
<proteinExistence type="predicted"/>
<dbReference type="AlphaFoldDB" id="A0AAD9DAU8"/>
<keyword evidence="2" id="KW-1185">Reference proteome</keyword>
<organism evidence="1 2">
    <name type="scientific">Skeletonema marinoi</name>
    <dbReference type="NCBI Taxonomy" id="267567"/>
    <lineage>
        <taxon>Eukaryota</taxon>
        <taxon>Sar</taxon>
        <taxon>Stramenopiles</taxon>
        <taxon>Ochrophyta</taxon>
        <taxon>Bacillariophyta</taxon>
        <taxon>Coscinodiscophyceae</taxon>
        <taxon>Thalassiosirophycidae</taxon>
        <taxon>Thalassiosirales</taxon>
        <taxon>Skeletonemataceae</taxon>
        <taxon>Skeletonema</taxon>
        <taxon>Skeletonema marinoi-dohrnii complex</taxon>
    </lineage>
</organism>
<comment type="caution">
    <text evidence="1">The sequence shown here is derived from an EMBL/GenBank/DDBJ whole genome shotgun (WGS) entry which is preliminary data.</text>
</comment>